<sequence>MRKVVISIGPILAAVLTVVALWPTPHSDVERLGDGVYETIWFWRIPAYAHNRAWRVRWTWSDPLRAQARCCRATPQSMIDPDEMRIPASAPSIAKLAG</sequence>
<evidence type="ECO:0000313" key="2">
    <source>
        <dbReference type="Proteomes" id="UP000324797"/>
    </source>
</evidence>
<dbReference type="EMBL" id="VSTH01000194">
    <property type="protein sequence ID" value="TYO61215.1"/>
    <property type="molecule type" value="Genomic_DNA"/>
</dbReference>
<comment type="caution">
    <text evidence="1">The sequence shown here is derived from an EMBL/GenBank/DDBJ whole genome shotgun (WGS) entry which is preliminary data.</text>
</comment>
<keyword evidence="2" id="KW-1185">Reference proteome</keyword>
<accession>A0A5S4YD79</accession>
<name>A0A5S4YD79_9BRAD</name>
<gene>
    <name evidence="1" type="ORF">FXV83_39235</name>
</gene>
<protein>
    <submittedName>
        <fullName evidence="1">Uncharacterized protein</fullName>
    </submittedName>
</protein>
<reference evidence="1 2" key="1">
    <citation type="submission" date="2019-08" db="EMBL/GenBank/DDBJ databases">
        <title>Bradyrhizobium hipponensis sp. nov., a rhizobium isolated from a Lupinus angustifolius root nodule in Tunisia.</title>
        <authorList>
            <person name="Off K."/>
            <person name="Rejili M."/>
            <person name="Mars M."/>
            <person name="Brachmann A."/>
            <person name="Marin M."/>
        </authorList>
    </citation>
    <scope>NUCLEOTIDE SEQUENCE [LARGE SCALE GENOMIC DNA]</scope>
    <source>
        <strain evidence="2">aSej3</strain>
    </source>
</reference>
<evidence type="ECO:0000313" key="1">
    <source>
        <dbReference type="EMBL" id="TYO61215.1"/>
    </source>
</evidence>
<organism evidence="1 2">
    <name type="scientific">Bradyrhizobium hipponense</name>
    <dbReference type="NCBI Taxonomy" id="2605638"/>
    <lineage>
        <taxon>Bacteria</taxon>
        <taxon>Pseudomonadati</taxon>
        <taxon>Pseudomonadota</taxon>
        <taxon>Alphaproteobacteria</taxon>
        <taxon>Hyphomicrobiales</taxon>
        <taxon>Nitrobacteraceae</taxon>
        <taxon>Bradyrhizobium</taxon>
    </lineage>
</organism>
<dbReference type="AlphaFoldDB" id="A0A5S4YD79"/>
<dbReference type="Proteomes" id="UP000324797">
    <property type="component" value="Unassembled WGS sequence"/>
</dbReference>
<proteinExistence type="predicted"/>